<dbReference type="EnsemblMetazoa" id="GMOY007100-RA">
    <property type="protein sequence ID" value="GMOY007100-PA"/>
    <property type="gene ID" value="GMOY007100"/>
</dbReference>
<reference evidence="2" key="1">
    <citation type="submission" date="2020-05" db="UniProtKB">
        <authorList>
            <consortium name="EnsemblMetazoa"/>
        </authorList>
    </citation>
    <scope>IDENTIFICATION</scope>
    <source>
        <strain evidence="2">Yale</strain>
    </source>
</reference>
<dbReference type="EMBL" id="CCAG010015967">
    <property type="status" value="NOT_ANNOTATED_CDS"/>
    <property type="molecule type" value="Genomic_DNA"/>
</dbReference>
<keyword evidence="1" id="KW-1133">Transmembrane helix</keyword>
<sequence length="116" mass="14091">MYIYINFLFKPKTCFQSKSGNEHKNAKRLSLMMILYSEIIVYLAMYFTFVLLFYMRKSLVFFFTYIYVYINVRIYVYLNECTCICFRACKRVYMCEYDENMSTYVSMFTSAGLEQL</sequence>
<evidence type="ECO:0000313" key="3">
    <source>
        <dbReference type="Proteomes" id="UP000092444"/>
    </source>
</evidence>
<evidence type="ECO:0000313" key="2">
    <source>
        <dbReference type="EnsemblMetazoa" id="GMOY007100-PA"/>
    </source>
</evidence>
<protein>
    <submittedName>
        <fullName evidence="2">Uncharacterized protein</fullName>
    </submittedName>
</protein>
<organism evidence="2 3">
    <name type="scientific">Glossina morsitans morsitans</name>
    <name type="common">Savannah tsetse fly</name>
    <dbReference type="NCBI Taxonomy" id="37546"/>
    <lineage>
        <taxon>Eukaryota</taxon>
        <taxon>Metazoa</taxon>
        <taxon>Ecdysozoa</taxon>
        <taxon>Arthropoda</taxon>
        <taxon>Hexapoda</taxon>
        <taxon>Insecta</taxon>
        <taxon>Pterygota</taxon>
        <taxon>Neoptera</taxon>
        <taxon>Endopterygota</taxon>
        <taxon>Diptera</taxon>
        <taxon>Brachycera</taxon>
        <taxon>Muscomorpha</taxon>
        <taxon>Hippoboscoidea</taxon>
        <taxon>Glossinidae</taxon>
        <taxon>Glossina</taxon>
    </lineage>
</organism>
<dbReference type="AlphaFoldDB" id="A0A1B0G1E9"/>
<proteinExistence type="predicted"/>
<feature type="transmembrane region" description="Helical" evidence="1">
    <location>
        <begin position="33"/>
        <end position="54"/>
    </location>
</feature>
<accession>A0A1B0G1E9</accession>
<evidence type="ECO:0000256" key="1">
    <source>
        <dbReference type="SAM" id="Phobius"/>
    </source>
</evidence>
<keyword evidence="3" id="KW-1185">Reference proteome</keyword>
<name>A0A1B0G1E9_GLOMM</name>
<keyword evidence="1" id="KW-0812">Transmembrane</keyword>
<dbReference type="VEuPathDB" id="VectorBase:GMOY007100"/>
<keyword evidence="1" id="KW-0472">Membrane</keyword>
<dbReference type="Proteomes" id="UP000092444">
    <property type="component" value="Unassembled WGS sequence"/>
</dbReference>
<feature type="transmembrane region" description="Helical" evidence="1">
    <location>
        <begin position="59"/>
        <end position="78"/>
    </location>
</feature>